<evidence type="ECO:0000313" key="1">
    <source>
        <dbReference type="EMBL" id="KAL0637999.1"/>
    </source>
</evidence>
<protein>
    <recommendedName>
        <fullName evidence="3">RRM domain-containing protein</fullName>
    </recommendedName>
</protein>
<comment type="caution">
    <text evidence="1">The sequence shown here is derived from an EMBL/GenBank/DDBJ whole genome shotgun (WGS) entry which is preliminary data.</text>
</comment>
<gene>
    <name evidence="1" type="ORF">Q9L58_002934</name>
</gene>
<organism evidence="1 2">
    <name type="scientific">Discina gigas</name>
    <dbReference type="NCBI Taxonomy" id="1032678"/>
    <lineage>
        <taxon>Eukaryota</taxon>
        <taxon>Fungi</taxon>
        <taxon>Dikarya</taxon>
        <taxon>Ascomycota</taxon>
        <taxon>Pezizomycotina</taxon>
        <taxon>Pezizomycetes</taxon>
        <taxon>Pezizales</taxon>
        <taxon>Discinaceae</taxon>
        <taxon>Discina</taxon>
    </lineage>
</organism>
<reference evidence="1 2" key="1">
    <citation type="submission" date="2024-02" db="EMBL/GenBank/DDBJ databases">
        <title>Discinaceae phylogenomics.</title>
        <authorList>
            <person name="Dirks A.C."/>
            <person name="James T.Y."/>
        </authorList>
    </citation>
    <scope>NUCLEOTIDE SEQUENCE [LARGE SCALE GENOMIC DNA]</scope>
    <source>
        <strain evidence="1 2">ACD0624</strain>
    </source>
</reference>
<name>A0ABR3GPZ6_9PEZI</name>
<proteinExistence type="predicted"/>
<sequence length="301" mass="33979">MLITDQEALSRLALSLSVDIEILLDTIRSNPDVLDEAVRSHFLQAIFSFLRHATDLPEETVRNNPLFGGTTLAAALPGRYYEPHSLWFPNAPPTATPALLAEDIIGGPLEGMRWFRHYHDSGLSFLINFLDHKAAASFLAFTKTPTFQMRFPGVEKDWRPFITWSNNTNMIRRTVLRAAKAVDNPARRVIVFHNFPATVTKNEMKRRLKALEGQCMVDHWVDTYEVYRSTGVAYFVFSKIESAMRVMGWYKMGCLGPELNSCEVIYGRDPSDRPIPNVEDDGTALSESLSIYSGANIGKFL</sequence>
<dbReference type="Proteomes" id="UP001447188">
    <property type="component" value="Unassembled WGS sequence"/>
</dbReference>
<evidence type="ECO:0008006" key="3">
    <source>
        <dbReference type="Google" id="ProtNLM"/>
    </source>
</evidence>
<accession>A0ABR3GPZ6</accession>
<evidence type="ECO:0000313" key="2">
    <source>
        <dbReference type="Proteomes" id="UP001447188"/>
    </source>
</evidence>
<dbReference type="EMBL" id="JBBBZM010000027">
    <property type="protein sequence ID" value="KAL0637999.1"/>
    <property type="molecule type" value="Genomic_DNA"/>
</dbReference>
<keyword evidence="2" id="KW-1185">Reference proteome</keyword>